<reference evidence="2" key="1">
    <citation type="submission" date="2016-11" db="UniProtKB">
        <authorList>
            <consortium name="WormBaseParasite"/>
        </authorList>
    </citation>
    <scope>IDENTIFICATION</scope>
    <source>
        <strain evidence="2">KR3021</strain>
    </source>
</reference>
<dbReference type="Proteomes" id="UP000095286">
    <property type="component" value="Unplaced"/>
</dbReference>
<sequence>MFNSIDTLINTQDPKINVDSDKMKGTIFPNPSSFQRFLGSEESMQGPQLSNLINANKAVMQQMQFAMPLDPVSLTLWNWQQWSRMRRPRTTFTSEQLIKLENEFSQTKYLSRPRRYRLAQELMLSETQIKIWFQNRRMKSRRNTTGNFGDADKNAETKRDNSPDNK</sequence>
<protein>
    <submittedName>
        <fullName evidence="2">Homeobox domain-containing protein</fullName>
    </submittedName>
</protein>
<accession>A0AC35UC50</accession>
<organism evidence="1 2">
    <name type="scientific">Rhabditophanes sp. KR3021</name>
    <dbReference type="NCBI Taxonomy" id="114890"/>
    <lineage>
        <taxon>Eukaryota</taxon>
        <taxon>Metazoa</taxon>
        <taxon>Ecdysozoa</taxon>
        <taxon>Nematoda</taxon>
        <taxon>Chromadorea</taxon>
        <taxon>Rhabditida</taxon>
        <taxon>Tylenchina</taxon>
        <taxon>Panagrolaimomorpha</taxon>
        <taxon>Strongyloidoidea</taxon>
        <taxon>Alloionematidae</taxon>
        <taxon>Rhabditophanes</taxon>
    </lineage>
</organism>
<name>A0AC35UC50_9BILA</name>
<dbReference type="WBParaSite" id="RSKR_0000949500.1">
    <property type="protein sequence ID" value="RSKR_0000949500.1"/>
    <property type="gene ID" value="RSKR_0000949500"/>
</dbReference>
<evidence type="ECO:0000313" key="2">
    <source>
        <dbReference type="WBParaSite" id="RSKR_0000949500.1"/>
    </source>
</evidence>
<proteinExistence type="predicted"/>
<evidence type="ECO:0000313" key="1">
    <source>
        <dbReference type="Proteomes" id="UP000095286"/>
    </source>
</evidence>